<dbReference type="InterPro" id="IPR039514">
    <property type="entry name" value="6GAL-like"/>
</dbReference>
<evidence type="ECO:0000313" key="6">
    <source>
        <dbReference type="Proteomes" id="UP001199916"/>
    </source>
</evidence>
<dbReference type="PANTHER" id="PTHR11069:SF38">
    <property type="entry name" value="GLUCURONOXYLANASE XYNC"/>
    <property type="match status" value="1"/>
</dbReference>
<proteinExistence type="inferred from homology"/>
<evidence type="ECO:0000256" key="2">
    <source>
        <dbReference type="ARBA" id="ARBA00022729"/>
    </source>
</evidence>
<keyword evidence="6" id="KW-1185">Reference proteome</keyword>
<reference evidence="5 6" key="1">
    <citation type="submission" date="2021-11" db="EMBL/GenBank/DDBJ databases">
        <title>Draft genome sequence of Paenibacillus profundus YoMME, a new Gram-positive bacteria with exoelectrogenic properties.</title>
        <authorList>
            <person name="Hubenova Y."/>
            <person name="Hubenova E."/>
            <person name="Manasiev Y."/>
            <person name="Peykov S."/>
            <person name="Mitov M."/>
        </authorList>
    </citation>
    <scope>NUCLEOTIDE SEQUENCE [LARGE SCALE GENOMIC DNA]</scope>
    <source>
        <strain evidence="5 6">YoMME</strain>
    </source>
</reference>
<dbReference type="SUPFAM" id="SSF51445">
    <property type="entry name" value="(Trans)glycosidases"/>
    <property type="match status" value="1"/>
</dbReference>
<sequence length="163" mass="18154">MQQAKARGVHKLIASSWSPPAWMKTNNSTTNGGYLKSENYGDFALLMSKFIKEYNQQFGIDLYGVSLANEPNSMTFLSWGSSEWNSTNIQVFLKDYLKQAMVNQGVQGTKVIVGEPSWWSEDLMKDALNDPASAERIDIVAGHNYPIPIIGVELPTTPFTEIS</sequence>
<evidence type="ECO:0000256" key="3">
    <source>
        <dbReference type="ARBA" id="ARBA00022801"/>
    </source>
</evidence>
<feature type="domain" description="Endo-beta-1,6-galactanase-like" evidence="4">
    <location>
        <begin position="2"/>
        <end position="121"/>
    </location>
</feature>
<dbReference type="Pfam" id="PF14587">
    <property type="entry name" value="Glyco_hydr_30_2"/>
    <property type="match status" value="1"/>
</dbReference>
<comment type="caution">
    <text evidence="5">The sequence shown here is derived from an EMBL/GenBank/DDBJ whole genome shotgun (WGS) entry which is preliminary data.</text>
</comment>
<evidence type="ECO:0000313" key="5">
    <source>
        <dbReference type="EMBL" id="MCE5172155.1"/>
    </source>
</evidence>
<comment type="similarity">
    <text evidence="1">Belongs to the glycosyl hydrolase 30 family.</text>
</comment>
<dbReference type="EMBL" id="JAJNBZ010000024">
    <property type="protein sequence ID" value="MCE5172155.1"/>
    <property type="molecule type" value="Genomic_DNA"/>
</dbReference>
<accession>A0ABS8YP94</accession>
<organism evidence="5 6">
    <name type="scientific">Paenibacillus profundus</name>
    <dbReference type="NCBI Taxonomy" id="1173085"/>
    <lineage>
        <taxon>Bacteria</taxon>
        <taxon>Bacillati</taxon>
        <taxon>Bacillota</taxon>
        <taxon>Bacilli</taxon>
        <taxon>Bacillales</taxon>
        <taxon>Paenibacillaceae</taxon>
        <taxon>Paenibacillus</taxon>
    </lineage>
</organism>
<name>A0ABS8YP94_9BACL</name>
<dbReference type="InterPro" id="IPR001139">
    <property type="entry name" value="Glyco_hydro_30"/>
</dbReference>
<keyword evidence="3" id="KW-0378">Hydrolase</keyword>
<dbReference type="Proteomes" id="UP001199916">
    <property type="component" value="Unassembled WGS sequence"/>
</dbReference>
<keyword evidence="2" id="KW-0732">Signal</keyword>
<evidence type="ECO:0000259" key="4">
    <source>
        <dbReference type="Pfam" id="PF14587"/>
    </source>
</evidence>
<dbReference type="InterPro" id="IPR017853">
    <property type="entry name" value="GH"/>
</dbReference>
<dbReference type="Gene3D" id="3.20.20.80">
    <property type="entry name" value="Glycosidases"/>
    <property type="match status" value="1"/>
</dbReference>
<gene>
    <name evidence="5" type="ORF">LQV63_23000</name>
</gene>
<evidence type="ECO:0000256" key="1">
    <source>
        <dbReference type="ARBA" id="ARBA00005382"/>
    </source>
</evidence>
<dbReference type="PANTHER" id="PTHR11069">
    <property type="entry name" value="GLUCOSYLCERAMIDASE"/>
    <property type="match status" value="1"/>
</dbReference>
<protein>
    <recommendedName>
        <fullName evidence="4">Endo-beta-1,6-galactanase-like domain-containing protein</fullName>
    </recommendedName>
</protein>